<evidence type="ECO:0000256" key="16">
    <source>
        <dbReference type="ARBA" id="ARBA00045018"/>
    </source>
</evidence>
<evidence type="ECO:0000256" key="15">
    <source>
        <dbReference type="ARBA" id="ARBA00044985"/>
    </source>
</evidence>
<evidence type="ECO:0000256" key="10">
    <source>
        <dbReference type="ARBA" id="ARBA00044900"/>
    </source>
</evidence>
<dbReference type="PROSITE" id="PS50850">
    <property type="entry name" value="MFS"/>
    <property type="match status" value="1"/>
</dbReference>
<feature type="transmembrane region" description="Helical" evidence="19">
    <location>
        <begin position="499"/>
        <end position="520"/>
    </location>
</feature>
<comment type="catalytic activity">
    <reaction evidence="6">
        <text>L-lysyl-L-alpha-amino acid(out) = L-lysyl-L-alpha-amino acid(in)</text>
        <dbReference type="Rhea" id="RHEA:79387"/>
        <dbReference type="ChEBI" id="CHEBI:229965"/>
    </reaction>
</comment>
<evidence type="ECO:0000256" key="18">
    <source>
        <dbReference type="ARBA" id="ARBA00046376"/>
    </source>
</evidence>
<comment type="catalytic activity">
    <reaction evidence="12">
        <text>L-histidyl-L-alpha-amino acid(out) = L-histidyl-L-alpha-amino acid(in)</text>
        <dbReference type="Rhea" id="RHEA:79379"/>
        <dbReference type="ChEBI" id="CHEBI:229964"/>
    </reaction>
</comment>
<evidence type="ECO:0000256" key="3">
    <source>
        <dbReference type="ARBA" id="ARBA00044878"/>
    </source>
</evidence>
<comment type="catalytic activity">
    <reaction evidence="9">
        <text>L-arginyl-L-alpha-amino acid(out) = L-arginyl-L-alpha-amino acid(in)</text>
        <dbReference type="Rhea" id="RHEA:79371"/>
        <dbReference type="ChEBI" id="CHEBI:84315"/>
    </reaction>
</comment>
<feature type="transmembrane region" description="Helical" evidence="19">
    <location>
        <begin position="226"/>
        <end position="248"/>
    </location>
</feature>
<comment type="catalytic activity">
    <reaction evidence="3">
        <text>L-histidyl-glycine(out) = L-histidyl-glycine(in)</text>
        <dbReference type="Rhea" id="RHEA:79395"/>
        <dbReference type="ChEBI" id="CHEBI:229957"/>
    </reaction>
</comment>
<feature type="transmembrane region" description="Helical" evidence="19">
    <location>
        <begin position="349"/>
        <end position="368"/>
    </location>
</feature>
<comment type="function">
    <text evidence="17">Lysosomal dipeptide uniporter that selectively exports lysine, arginine or histidine-containing dipeptides with a net positive charge from the lysosome lumen into the cytosol. Could play a role in a specific type of protein O-glycosylation indirectly regulating macrophages migration and tissue invasion. Also essential for liver homeostasis.</text>
</comment>
<keyword evidence="19" id="KW-0812">Transmembrane</keyword>
<feature type="transmembrane region" description="Helical" evidence="19">
    <location>
        <begin position="106"/>
        <end position="126"/>
    </location>
</feature>
<evidence type="ECO:0000256" key="7">
    <source>
        <dbReference type="ARBA" id="ARBA00044893"/>
    </source>
</evidence>
<evidence type="ECO:0000259" key="20">
    <source>
        <dbReference type="PROSITE" id="PS50850"/>
    </source>
</evidence>
<feature type="transmembrane region" description="Helical" evidence="19">
    <location>
        <begin position="191"/>
        <end position="214"/>
    </location>
</feature>
<keyword evidence="19" id="KW-1133">Transmembrane helix</keyword>
<keyword evidence="19" id="KW-0472">Membrane</keyword>
<sequence length="522" mass="57402">LMSEQTPLLKDTKLSPCRSQKIACCSFKNDDQACCSSKDKKSCNSLPQTNDDDFCYLSEQKWEYKLIAFMCAIFLAVGSHFAAHTLGAMKNTIKKEFDITNSQYGVIQSSVAIVNTVLPVIGGIFIDAFGTIPGALITTLLITSGNILVAISASSKSLYMMIFGRILYGIGSGTVVIVQETILSQWFRGRSLAAVVALMLTVSRLASFCAQATVIPIANWTGWYGYGLWFSALLCVFSMIITFIYIGLLKTISKTTTQCRKQVEIIKRKKSFSWAKLMYLPHSFWLIACMEFFLGGGWGCFLHINSEYVKFRFSYSDAHAAATASVAQVLPVVLMPFLGVFVDRHGKRTWLMIGSGLSMLCSMLLLEFTSTPPLFGMLLFSISLSLGPVGLVSSVPVILPLSLVGTGMGLVKSGTNIGAALFDIATGLLQDADPQKGYDGVIKFFILISCLAIVAGIVLYILDYSIYNSILDRSSRKGHHSGENKLSNPRQLTLLKANYVYGFIYFSLACTSWIMFFRFIMV</sequence>
<evidence type="ECO:0000313" key="21">
    <source>
        <dbReference type="EMBL" id="KAG2229754.1"/>
    </source>
</evidence>
<evidence type="ECO:0000256" key="17">
    <source>
        <dbReference type="ARBA" id="ARBA00045709"/>
    </source>
</evidence>
<evidence type="ECO:0000256" key="4">
    <source>
        <dbReference type="ARBA" id="ARBA00044881"/>
    </source>
</evidence>
<evidence type="ECO:0000256" key="1">
    <source>
        <dbReference type="ARBA" id="ARBA00004141"/>
    </source>
</evidence>
<feature type="non-terminal residue" evidence="21">
    <location>
        <position position="1"/>
    </location>
</feature>
<dbReference type="InterPro" id="IPR036259">
    <property type="entry name" value="MFS_trans_sf"/>
</dbReference>
<comment type="catalytic activity">
    <reaction evidence="14">
        <text>L-lysyl-glycine(out) = L-lysyl-glycine(in)</text>
        <dbReference type="Rhea" id="RHEA:79407"/>
        <dbReference type="ChEBI" id="CHEBI:191202"/>
    </reaction>
</comment>
<proteinExistence type="predicted"/>
<reference evidence="21" key="1">
    <citation type="submission" date="2021-01" db="EMBL/GenBank/DDBJ databases">
        <title>Metabolic potential, ecology and presence of endohyphal bacteria is reflected in genomic diversity of Mucoromycotina.</title>
        <authorList>
            <person name="Muszewska A."/>
            <person name="Okrasinska A."/>
            <person name="Steczkiewicz K."/>
            <person name="Drgas O."/>
            <person name="Orlowska M."/>
            <person name="Perlinska-Lenart U."/>
            <person name="Aleksandrzak-Piekarczyk T."/>
            <person name="Szatraj K."/>
            <person name="Zielenkiewicz U."/>
            <person name="Pilsyk S."/>
            <person name="Malc E."/>
            <person name="Mieczkowski P."/>
            <person name="Kruszewska J.S."/>
            <person name="Biernat P."/>
            <person name="Pawlowska J."/>
        </authorList>
    </citation>
    <scope>NUCLEOTIDE SEQUENCE</scope>
    <source>
        <strain evidence="21">WA0000018081</strain>
    </source>
</reference>
<evidence type="ECO:0000256" key="2">
    <source>
        <dbReference type="ARBA" id="ARBA00044876"/>
    </source>
</evidence>
<dbReference type="PANTHER" id="PTHR23512">
    <property type="entry name" value="MAJOR FACILITATOR SUPERFAMILY DOMAIN-CONTAINING PROTEIN 1"/>
    <property type="match status" value="1"/>
</dbReference>
<name>A0A8H7SG23_9FUNG</name>
<feature type="transmembrane region" description="Helical" evidence="19">
    <location>
        <begin position="158"/>
        <end position="179"/>
    </location>
</feature>
<comment type="catalytic activity">
    <reaction evidence="7">
        <text>L-alpha-aminoacyl-L-lysine(out) = L-alpha-aminoacyl-L-lysine(in)</text>
        <dbReference type="Rhea" id="RHEA:79383"/>
        <dbReference type="ChEBI" id="CHEBI:229966"/>
    </reaction>
</comment>
<dbReference type="InterPro" id="IPR011701">
    <property type="entry name" value="MFS"/>
</dbReference>
<comment type="subcellular location">
    <subcellularLocation>
        <location evidence="1">Membrane</location>
        <topology evidence="1">Multi-pass membrane protein</topology>
    </subcellularLocation>
</comment>
<evidence type="ECO:0000256" key="19">
    <source>
        <dbReference type="SAM" id="Phobius"/>
    </source>
</evidence>
<evidence type="ECO:0000256" key="14">
    <source>
        <dbReference type="ARBA" id="ARBA00044924"/>
    </source>
</evidence>
<feature type="transmembrane region" description="Helical" evidence="19">
    <location>
        <begin position="374"/>
        <end position="399"/>
    </location>
</feature>
<evidence type="ECO:0000313" key="22">
    <source>
        <dbReference type="Proteomes" id="UP000613177"/>
    </source>
</evidence>
<comment type="catalytic activity">
    <reaction evidence="13">
        <text>L-alanyl-L-lysine(out) = L-alanyl-L-lysine(in)</text>
        <dbReference type="Rhea" id="RHEA:79415"/>
        <dbReference type="ChEBI" id="CHEBI:192470"/>
    </reaction>
</comment>
<protein>
    <recommendedName>
        <fullName evidence="15">Lysosomal dipeptide transporter MFSD1</fullName>
    </recommendedName>
    <alternativeName>
        <fullName evidence="16">Major facilitator superfamily domain-containing protein 1</fullName>
    </alternativeName>
</protein>
<dbReference type="GO" id="GO:0022857">
    <property type="term" value="F:transmembrane transporter activity"/>
    <property type="evidence" value="ECO:0007669"/>
    <property type="project" value="InterPro"/>
</dbReference>
<dbReference type="GO" id="GO:0016020">
    <property type="term" value="C:membrane"/>
    <property type="evidence" value="ECO:0007669"/>
    <property type="project" value="UniProtKB-SubCell"/>
</dbReference>
<dbReference type="Pfam" id="PF07690">
    <property type="entry name" value="MFS_1"/>
    <property type="match status" value="2"/>
</dbReference>
<comment type="catalytic activity">
    <reaction evidence="11">
        <text>L-arginyl-glycine(out) = L-arginyl-glycine(in)</text>
        <dbReference type="Rhea" id="RHEA:79391"/>
        <dbReference type="ChEBI" id="CHEBI:229955"/>
    </reaction>
</comment>
<comment type="catalytic activity">
    <reaction evidence="4">
        <text>L-alpha-aminoacyl-L-arginine(out) = L-alpha-aminoacyl-L-arginine(in)</text>
        <dbReference type="Rhea" id="RHEA:79367"/>
        <dbReference type="ChEBI" id="CHEBI:229968"/>
    </reaction>
</comment>
<evidence type="ECO:0000256" key="5">
    <source>
        <dbReference type="ARBA" id="ARBA00044884"/>
    </source>
</evidence>
<comment type="catalytic activity">
    <reaction evidence="2">
        <text>L-lysyl-L-alanine(out) = L-lysyl-L-alanine(in)</text>
        <dbReference type="Rhea" id="RHEA:79399"/>
        <dbReference type="ChEBI" id="CHEBI:229954"/>
    </reaction>
</comment>
<evidence type="ECO:0000256" key="9">
    <source>
        <dbReference type="ARBA" id="ARBA00044899"/>
    </source>
</evidence>
<dbReference type="InterPro" id="IPR052187">
    <property type="entry name" value="MFSD1"/>
</dbReference>
<feature type="domain" description="Major facilitator superfamily (MFS) profile" evidence="20">
    <location>
        <begin position="68"/>
        <end position="467"/>
    </location>
</feature>
<comment type="caution">
    <text evidence="21">The sequence shown here is derived from an EMBL/GenBank/DDBJ whole genome shotgun (WGS) entry which is preliminary data.</text>
</comment>
<feature type="transmembrane region" description="Helical" evidence="19">
    <location>
        <begin position="66"/>
        <end position="86"/>
    </location>
</feature>
<evidence type="ECO:0000256" key="11">
    <source>
        <dbReference type="ARBA" id="ARBA00044903"/>
    </source>
</evidence>
<feature type="transmembrane region" description="Helical" evidence="19">
    <location>
        <begin position="133"/>
        <end position="152"/>
    </location>
</feature>
<comment type="catalytic activity">
    <reaction evidence="8">
        <text>L-aspartyl-L-lysine(out) = L-aspartyl-L-lysine(in)</text>
        <dbReference type="Rhea" id="RHEA:79411"/>
        <dbReference type="ChEBI" id="CHEBI:229953"/>
    </reaction>
</comment>
<evidence type="ECO:0000256" key="13">
    <source>
        <dbReference type="ARBA" id="ARBA00044919"/>
    </source>
</evidence>
<evidence type="ECO:0000256" key="8">
    <source>
        <dbReference type="ARBA" id="ARBA00044898"/>
    </source>
</evidence>
<dbReference type="Gene3D" id="1.20.1250.20">
    <property type="entry name" value="MFS general substrate transporter like domains"/>
    <property type="match status" value="2"/>
</dbReference>
<comment type="catalytic activity">
    <reaction evidence="5">
        <text>L-alpha-aminoacyl-L-histidine(out) = L-alpha-aminoacyl-L-histidine(in)</text>
        <dbReference type="Rhea" id="RHEA:79375"/>
        <dbReference type="ChEBI" id="CHEBI:229967"/>
    </reaction>
</comment>
<dbReference type="InterPro" id="IPR020846">
    <property type="entry name" value="MFS_dom"/>
</dbReference>
<gene>
    <name evidence="21" type="ORF">INT48_004758</name>
</gene>
<dbReference type="AlphaFoldDB" id="A0A8H7SG23"/>
<organism evidence="21 22">
    <name type="scientific">Thamnidium elegans</name>
    <dbReference type="NCBI Taxonomy" id="101142"/>
    <lineage>
        <taxon>Eukaryota</taxon>
        <taxon>Fungi</taxon>
        <taxon>Fungi incertae sedis</taxon>
        <taxon>Mucoromycota</taxon>
        <taxon>Mucoromycotina</taxon>
        <taxon>Mucoromycetes</taxon>
        <taxon>Mucorales</taxon>
        <taxon>Mucorineae</taxon>
        <taxon>Mucoraceae</taxon>
        <taxon>Thamnidium</taxon>
    </lineage>
</organism>
<evidence type="ECO:0000256" key="12">
    <source>
        <dbReference type="ARBA" id="ARBA00044912"/>
    </source>
</evidence>
<feature type="transmembrane region" description="Helical" evidence="19">
    <location>
        <begin position="277"/>
        <end position="298"/>
    </location>
</feature>
<comment type="catalytic activity">
    <reaction evidence="10">
        <text>L-lysyl-L-lysine(out) = L-lysyl-L-lysine(in)</text>
        <dbReference type="Rhea" id="RHEA:79403"/>
        <dbReference type="ChEBI" id="CHEBI:229956"/>
    </reaction>
</comment>
<dbReference type="EMBL" id="JAEPRE010000246">
    <property type="protein sequence ID" value="KAG2229754.1"/>
    <property type="molecule type" value="Genomic_DNA"/>
</dbReference>
<feature type="transmembrane region" description="Helical" evidence="19">
    <location>
        <begin position="444"/>
        <end position="462"/>
    </location>
</feature>
<feature type="transmembrane region" description="Helical" evidence="19">
    <location>
        <begin position="318"/>
        <end position="342"/>
    </location>
</feature>
<comment type="subunit">
    <text evidence="18">Homodimer. Interacts with lysosomal protein GLMP (via lumenal domain); the interaction starts while both proteins are still in the endoplasmic reticulum and is required for stabilization of MFSD1 in lysosomes but has no direct effect on its targeting to lysosomes or transporter activity.</text>
</comment>
<evidence type="ECO:0000256" key="6">
    <source>
        <dbReference type="ARBA" id="ARBA00044891"/>
    </source>
</evidence>
<dbReference type="Proteomes" id="UP000613177">
    <property type="component" value="Unassembled WGS sequence"/>
</dbReference>
<accession>A0A8H7SG23</accession>
<dbReference type="SUPFAM" id="SSF103473">
    <property type="entry name" value="MFS general substrate transporter"/>
    <property type="match status" value="1"/>
</dbReference>
<keyword evidence="22" id="KW-1185">Reference proteome</keyword>
<dbReference type="PANTHER" id="PTHR23512:SF12">
    <property type="entry name" value="TRANSPORTER, PUTATIVE (AFU_ORTHOLOGUE AFUA_4G00260)-RELATED"/>
    <property type="match status" value="1"/>
</dbReference>